<dbReference type="PROSITE" id="PS50011">
    <property type="entry name" value="PROTEIN_KINASE_DOM"/>
    <property type="match status" value="1"/>
</dbReference>
<comment type="catalytic activity">
    <reaction evidence="8">
        <text>L-seryl-[protein] + ATP = O-phospho-L-seryl-[protein] + ADP + H(+)</text>
        <dbReference type="Rhea" id="RHEA:17989"/>
        <dbReference type="Rhea" id="RHEA-COMP:9863"/>
        <dbReference type="Rhea" id="RHEA-COMP:11604"/>
        <dbReference type="ChEBI" id="CHEBI:15378"/>
        <dbReference type="ChEBI" id="CHEBI:29999"/>
        <dbReference type="ChEBI" id="CHEBI:30616"/>
        <dbReference type="ChEBI" id="CHEBI:83421"/>
        <dbReference type="ChEBI" id="CHEBI:456216"/>
        <dbReference type="EC" id="2.7.12.1"/>
    </reaction>
</comment>
<evidence type="ECO:0000256" key="3">
    <source>
        <dbReference type="ARBA" id="ARBA00022527"/>
    </source>
</evidence>
<proteinExistence type="inferred from homology"/>
<feature type="region of interest" description="Disordered" evidence="12">
    <location>
        <begin position="372"/>
        <end position="392"/>
    </location>
</feature>
<feature type="region of interest" description="Disordered" evidence="12">
    <location>
        <begin position="1"/>
        <end position="55"/>
    </location>
</feature>
<feature type="compositionally biased region" description="Low complexity" evidence="12">
    <location>
        <begin position="796"/>
        <end position="806"/>
    </location>
</feature>
<feature type="compositionally biased region" description="Low complexity" evidence="12">
    <location>
        <begin position="279"/>
        <end position="304"/>
    </location>
</feature>
<dbReference type="PROSITE" id="PS00108">
    <property type="entry name" value="PROTEIN_KINASE_ST"/>
    <property type="match status" value="1"/>
</dbReference>
<evidence type="ECO:0000256" key="5">
    <source>
        <dbReference type="ARBA" id="ARBA00022741"/>
    </source>
</evidence>
<dbReference type="PANTHER" id="PTHR24058">
    <property type="entry name" value="DUAL SPECIFICITY PROTEIN KINASE"/>
    <property type="match status" value="1"/>
</dbReference>
<keyword evidence="15" id="KW-1185">Reference proteome</keyword>
<evidence type="ECO:0000313" key="15">
    <source>
        <dbReference type="Proteomes" id="UP000039865"/>
    </source>
</evidence>
<dbReference type="SMART" id="SM00220">
    <property type="entry name" value="S_TKc"/>
    <property type="match status" value="1"/>
</dbReference>
<keyword evidence="4" id="KW-0808">Transferase</keyword>
<feature type="compositionally biased region" description="Polar residues" evidence="12">
    <location>
        <begin position="42"/>
        <end position="55"/>
    </location>
</feature>
<dbReference type="Pfam" id="PF00069">
    <property type="entry name" value="Pkinase"/>
    <property type="match status" value="1"/>
</dbReference>
<comment type="catalytic activity">
    <reaction evidence="10">
        <text>L-tyrosyl-[protein] + ATP = O-phospho-L-tyrosyl-[protein] + ADP + H(+)</text>
        <dbReference type="Rhea" id="RHEA:10596"/>
        <dbReference type="Rhea" id="RHEA-COMP:10136"/>
        <dbReference type="Rhea" id="RHEA-COMP:20101"/>
        <dbReference type="ChEBI" id="CHEBI:15378"/>
        <dbReference type="ChEBI" id="CHEBI:30616"/>
        <dbReference type="ChEBI" id="CHEBI:46858"/>
        <dbReference type="ChEBI" id="CHEBI:61978"/>
        <dbReference type="ChEBI" id="CHEBI:456216"/>
        <dbReference type="EC" id="2.7.12.1"/>
    </reaction>
</comment>
<dbReference type="PROSITE" id="PS00107">
    <property type="entry name" value="PROTEIN_KINASE_ATP"/>
    <property type="match status" value="1"/>
</dbReference>
<feature type="region of interest" description="Disordered" evidence="12">
    <location>
        <begin position="794"/>
        <end position="884"/>
    </location>
</feature>
<dbReference type="OrthoDB" id="9332038at2759"/>
<dbReference type="InParanoid" id="A0A077ZXQ2"/>
<dbReference type="EC" id="2.7.12.1" evidence="2"/>
<evidence type="ECO:0000256" key="6">
    <source>
        <dbReference type="ARBA" id="ARBA00022777"/>
    </source>
</evidence>
<dbReference type="Gene3D" id="3.30.200.20">
    <property type="entry name" value="Phosphorylase Kinase, domain 1"/>
    <property type="match status" value="1"/>
</dbReference>
<dbReference type="InterPro" id="IPR050494">
    <property type="entry name" value="Ser_Thr_dual-spec_kinase"/>
</dbReference>
<dbReference type="InterPro" id="IPR000719">
    <property type="entry name" value="Prot_kinase_dom"/>
</dbReference>
<evidence type="ECO:0000313" key="14">
    <source>
        <dbReference type="EMBL" id="CDW74348.1"/>
    </source>
</evidence>
<comment type="catalytic activity">
    <reaction evidence="9">
        <text>L-threonyl-[protein] + ATP = O-phospho-L-threonyl-[protein] + ADP + H(+)</text>
        <dbReference type="Rhea" id="RHEA:46608"/>
        <dbReference type="Rhea" id="RHEA-COMP:11060"/>
        <dbReference type="Rhea" id="RHEA-COMP:11605"/>
        <dbReference type="ChEBI" id="CHEBI:15378"/>
        <dbReference type="ChEBI" id="CHEBI:30013"/>
        <dbReference type="ChEBI" id="CHEBI:30616"/>
        <dbReference type="ChEBI" id="CHEBI:61977"/>
        <dbReference type="ChEBI" id="CHEBI:456216"/>
        <dbReference type="EC" id="2.7.12.1"/>
    </reaction>
</comment>
<feature type="compositionally biased region" description="Basic and acidic residues" evidence="12">
    <location>
        <begin position="862"/>
        <end position="872"/>
    </location>
</feature>
<dbReference type="FunCoup" id="A0A077ZXQ2">
    <property type="interactions" value="44"/>
</dbReference>
<dbReference type="EMBL" id="CCKQ01003224">
    <property type="protein sequence ID" value="CDW74348.1"/>
    <property type="molecule type" value="Genomic_DNA"/>
</dbReference>
<dbReference type="GO" id="GO:0004712">
    <property type="term" value="F:protein serine/threonine/tyrosine kinase activity"/>
    <property type="evidence" value="ECO:0007669"/>
    <property type="project" value="UniProtKB-EC"/>
</dbReference>
<evidence type="ECO:0000256" key="7">
    <source>
        <dbReference type="ARBA" id="ARBA00022840"/>
    </source>
</evidence>
<evidence type="ECO:0000256" key="2">
    <source>
        <dbReference type="ARBA" id="ARBA00013203"/>
    </source>
</evidence>
<dbReference type="GO" id="GO:0005524">
    <property type="term" value="F:ATP binding"/>
    <property type="evidence" value="ECO:0007669"/>
    <property type="project" value="UniProtKB-UniRule"/>
</dbReference>
<accession>A0A077ZXQ2</accession>
<sequence>MIQQQPMINPGNNSLRENSLGPGSNSNANNSTSNNNNEGSQDSRLPNQQKIITVNNPSKAIMNRRINKILKKDPSNQIYGGGGGMTYRQNNDQSTGSGQYYTQIRNQNMISEQPLTINPGNQGQVPFQTTINSPRVPIHDQQSVAAKQQQYQFKQFEIKSIQKSSLDSFSEANILKTVDSSNSRGFQIQGQNYMNSSVQQQPAQNITNIHNIKNYNNYHFEIKGGAQNGSINQFMPEDSRSLDRIIGNNSLVNNSIQQDQFNQSVKLQQMMITKRPIYNSQNPNQSQSNFNQSNVLSQHQQQQQVETRNSARKKVLKQNNQSIDFQRVNNQINLSNQKRAQDSVSKNKFMLTMSRPNNFSNLNDDSRRLIENSSTSLDPRKRISPKGINGSPGISSLAADAANQSIDEPKKFKIQFPMHPRDALLHLSKYLLECEKNEILEYDTVYFINLLERKGAGLTTPDGVENNGFDNDKNEYICDVHDHISFRFEVVKRLGKGSFGQVFKCFDHFKKEFVALKILRNKKRLFKQGLIEVKLLEQLRDNDPEDKKNIIRIKESFVFRKHLILSFEMLSINLYEFIKMNNFQGVSVGLVRRFAIQLLVALHFMREHNIVHCDMKPENILLRKSNKSGIKVIDFGSGTYENEQFYTYIQSRFYRAPEIMMGIRYTPAIDMWSLGCILYELYVGYPIFAGEDEKEQIQCIMEVKGVPPRSMIVMATRRKIFFDDDYSPLVTPNSKGKVRKPNTKNLEKLMNCDDPTFVDFIDKTLEWKPDKRMSPEQAFQHPWIKAGIKELKQKIEQQNQQTQRQKVAGTQMQQPVSNIENLSQRNEPRYQQQSSNVPLTQNQQSFPNIAHQSSRGGFGHTSNRDLHSEDSQSKTNPNEKLPNI</sequence>
<evidence type="ECO:0000256" key="10">
    <source>
        <dbReference type="ARBA" id="ARBA00051680"/>
    </source>
</evidence>
<dbReference type="GO" id="GO:0005737">
    <property type="term" value="C:cytoplasm"/>
    <property type="evidence" value="ECO:0007669"/>
    <property type="project" value="TreeGrafter"/>
</dbReference>
<dbReference type="CDD" id="cd14210">
    <property type="entry name" value="PKc_DYRK"/>
    <property type="match status" value="1"/>
</dbReference>
<name>A0A077ZXQ2_STYLE</name>
<dbReference type="InterPro" id="IPR008271">
    <property type="entry name" value="Ser/Thr_kinase_AS"/>
</dbReference>
<dbReference type="Gene3D" id="1.10.510.10">
    <property type="entry name" value="Transferase(Phosphotransferase) domain 1"/>
    <property type="match status" value="1"/>
</dbReference>
<feature type="domain" description="Protein kinase" evidence="13">
    <location>
        <begin position="488"/>
        <end position="784"/>
    </location>
</feature>
<dbReference type="SUPFAM" id="SSF56112">
    <property type="entry name" value="Protein kinase-like (PK-like)"/>
    <property type="match status" value="1"/>
</dbReference>
<reference evidence="14 15" key="1">
    <citation type="submission" date="2014-06" db="EMBL/GenBank/DDBJ databases">
        <authorList>
            <person name="Swart Estienne"/>
        </authorList>
    </citation>
    <scope>NUCLEOTIDE SEQUENCE [LARGE SCALE GENOMIC DNA]</scope>
    <source>
        <strain evidence="14 15">130c</strain>
    </source>
</reference>
<evidence type="ECO:0000256" key="9">
    <source>
        <dbReference type="ARBA" id="ARBA00049308"/>
    </source>
</evidence>
<dbReference type="AlphaFoldDB" id="A0A077ZXQ2"/>
<organism evidence="14 15">
    <name type="scientific">Stylonychia lemnae</name>
    <name type="common">Ciliate</name>
    <dbReference type="NCBI Taxonomy" id="5949"/>
    <lineage>
        <taxon>Eukaryota</taxon>
        <taxon>Sar</taxon>
        <taxon>Alveolata</taxon>
        <taxon>Ciliophora</taxon>
        <taxon>Intramacronucleata</taxon>
        <taxon>Spirotrichea</taxon>
        <taxon>Stichotrichia</taxon>
        <taxon>Sporadotrichida</taxon>
        <taxon>Oxytrichidae</taxon>
        <taxon>Stylonychinae</taxon>
        <taxon>Stylonychia</taxon>
    </lineage>
</organism>
<feature type="compositionally biased region" description="Polar residues" evidence="12">
    <location>
        <begin position="808"/>
        <end position="855"/>
    </location>
</feature>
<feature type="compositionally biased region" description="Low complexity" evidence="12">
    <location>
        <begin position="18"/>
        <end position="40"/>
    </location>
</feature>
<dbReference type="PANTHER" id="PTHR24058:SF22">
    <property type="entry name" value="DUAL SPECIFICITY TYROSINE-PHOSPHORYLATION-REGULATED KINASE 4"/>
    <property type="match status" value="1"/>
</dbReference>
<feature type="binding site" evidence="11">
    <location>
        <position position="517"/>
    </location>
    <ligand>
        <name>ATP</name>
        <dbReference type="ChEBI" id="CHEBI:30616"/>
    </ligand>
</feature>
<evidence type="ECO:0000256" key="1">
    <source>
        <dbReference type="ARBA" id="ARBA00008867"/>
    </source>
</evidence>
<evidence type="ECO:0000256" key="12">
    <source>
        <dbReference type="SAM" id="MobiDB-lite"/>
    </source>
</evidence>
<keyword evidence="6 14" id="KW-0418">Kinase</keyword>
<feature type="compositionally biased region" description="Polar residues" evidence="12">
    <location>
        <begin position="87"/>
        <end position="99"/>
    </location>
</feature>
<evidence type="ECO:0000259" key="13">
    <source>
        <dbReference type="PROSITE" id="PS50011"/>
    </source>
</evidence>
<comment type="similarity">
    <text evidence="1">Belongs to the protein kinase superfamily. CMGC Ser/Thr protein kinase family. MNB/DYRK subfamily.</text>
</comment>
<evidence type="ECO:0000256" key="4">
    <source>
        <dbReference type="ARBA" id="ARBA00022679"/>
    </source>
</evidence>
<protein>
    <recommendedName>
        <fullName evidence="2">dual-specificity kinase</fullName>
        <ecNumber evidence="2">2.7.12.1</ecNumber>
    </recommendedName>
</protein>
<dbReference type="InterPro" id="IPR011009">
    <property type="entry name" value="Kinase-like_dom_sf"/>
</dbReference>
<gene>
    <name evidence="14" type="primary">Contig10121.g10812</name>
    <name evidence="14" type="ORF">STYLEM_3331</name>
</gene>
<dbReference type="InterPro" id="IPR042521">
    <property type="entry name" value="DYRK"/>
</dbReference>
<dbReference type="InterPro" id="IPR017441">
    <property type="entry name" value="Protein_kinase_ATP_BS"/>
</dbReference>
<evidence type="ECO:0000256" key="11">
    <source>
        <dbReference type="PROSITE-ProRule" id="PRU10141"/>
    </source>
</evidence>
<keyword evidence="5 11" id="KW-0547">Nucleotide-binding</keyword>
<dbReference type="Gene3D" id="3.30.10.30">
    <property type="entry name" value="DYRK"/>
    <property type="match status" value="1"/>
</dbReference>
<evidence type="ECO:0000256" key="8">
    <source>
        <dbReference type="ARBA" id="ARBA00049003"/>
    </source>
</evidence>
<keyword evidence="3" id="KW-0723">Serine/threonine-protein kinase</keyword>
<feature type="region of interest" description="Disordered" evidence="12">
    <location>
        <begin position="278"/>
        <end position="322"/>
    </location>
</feature>
<feature type="compositionally biased region" description="Polar residues" evidence="12">
    <location>
        <begin position="1"/>
        <end position="17"/>
    </location>
</feature>
<feature type="region of interest" description="Disordered" evidence="12">
    <location>
        <begin position="73"/>
        <end position="99"/>
    </location>
</feature>
<dbReference type="Proteomes" id="UP000039865">
    <property type="component" value="Unassembled WGS sequence"/>
</dbReference>
<keyword evidence="7 11" id="KW-0067">ATP-binding</keyword>
<dbReference type="GO" id="GO:0004674">
    <property type="term" value="F:protein serine/threonine kinase activity"/>
    <property type="evidence" value="ECO:0007669"/>
    <property type="project" value="UniProtKB-KW"/>
</dbReference>
<dbReference type="GO" id="GO:0005856">
    <property type="term" value="C:cytoskeleton"/>
    <property type="evidence" value="ECO:0007669"/>
    <property type="project" value="TreeGrafter"/>
</dbReference>